<organism evidence="1">
    <name type="scientific">Anopheles braziliensis</name>
    <dbReference type="NCBI Taxonomy" id="58242"/>
    <lineage>
        <taxon>Eukaryota</taxon>
        <taxon>Metazoa</taxon>
        <taxon>Ecdysozoa</taxon>
        <taxon>Arthropoda</taxon>
        <taxon>Hexapoda</taxon>
        <taxon>Insecta</taxon>
        <taxon>Pterygota</taxon>
        <taxon>Neoptera</taxon>
        <taxon>Endopterygota</taxon>
        <taxon>Diptera</taxon>
        <taxon>Nematocera</taxon>
        <taxon>Culicoidea</taxon>
        <taxon>Culicidae</taxon>
        <taxon>Anophelinae</taxon>
        <taxon>Anopheles</taxon>
    </lineage>
</organism>
<dbReference type="AlphaFoldDB" id="A0A2M3ZWY4"/>
<proteinExistence type="predicted"/>
<protein>
    <submittedName>
        <fullName evidence="1">Putative secreted peptide</fullName>
    </submittedName>
</protein>
<sequence length="75" mass="7801">MRLRALSSISSSSSVSVSASMLFLGFPSRLCLLITYSVPEGVLNDGVGVVCCPAGTSTEPGGSVRFSLFFVILLI</sequence>
<accession>A0A2M3ZWY4</accession>
<evidence type="ECO:0000313" key="1">
    <source>
        <dbReference type="EMBL" id="MBW32970.1"/>
    </source>
</evidence>
<dbReference type="EMBL" id="GGFM01012219">
    <property type="protein sequence ID" value="MBW32970.1"/>
    <property type="molecule type" value="Transcribed_RNA"/>
</dbReference>
<reference evidence="1" key="1">
    <citation type="submission" date="2018-01" db="EMBL/GenBank/DDBJ databases">
        <title>An insight into the sialome of Amazonian anophelines.</title>
        <authorList>
            <person name="Ribeiro J.M."/>
            <person name="Scarpassa V."/>
            <person name="Calvo E."/>
        </authorList>
    </citation>
    <scope>NUCLEOTIDE SEQUENCE</scope>
    <source>
        <tissue evidence="1">Salivary glands</tissue>
    </source>
</reference>
<name>A0A2M3ZWY4_9DIPT</name>